<evidence type="ECO:0000256" key="1">
    <source>
        <dbReference type="SAM" id="MobiDB-lite"/>
    </source>
</evidence>
<feature type="compositionally biased region" description="Basic residues" evidence="1">
    <location>
        <begin position="1"/>
        <end position="10"/>
    </location>
</feature>
<comment type="caution">
    <text evidence="2">The sequence shown here is derived from an EMBL/GenBank/DDBJ whole genome shotgun (WGS) entry which is preliminary data.</text>
</comment>
<sequence>MYETRRKRPWKNQGSSTLVDESPLRDYVSRIEKQGGGGTWKFKCKLCSEIREGSYSRKETTGDKLEMNQLEDAYEEKKAKSKAKEVGLPCKSGVGFEKRKGNS</sequence>
<dbReference type="EMBL" id="SZYD01000012">
    <property type="protein sequence ID" value="KAD4585135.1"/>
    <property type="molecule type" value="Genomic_DNA"/>
</dbReference>
<gene>
    <name evidence="2" type="ORF">E3N88_22736</name>
</gene>
<organism evidence="2 3">
    <name type="scientific">Mikania micrantha</name>
    <name type="common">bitter vine</name>
    <dbReference type="NCBI Taxonomy" id="192012"/>
    <lineage>
        <taxon>Eukaryota</taxon>
        <taxon>Viridiplantae</taxon>
        <taxon>Streptophyta</taxon>
        <taxon>Embryophyta</taxon>
        <taxon>Tracheophyta</taxon>
        <taxon>Spermatophyta</taxon>
        <taxon>Magnoliopsida</taxon>
        <taxon>eudicotyledons</taxon>
        <taxon>Gunneridae</taxon>
        <taxon>Pentapetalae</taxon>
        <taxon>asterids</taxon>
        <taxon>campanulids</taxon>
        <taxon>Asterales</taxon>
        <taxon>Asteraceae</taxon>
        <taxon>Asteroideae</taxon>
        <taxon>Heliantheae alliance</taxon>
        <taxon>Eupatorieae</taxon>
        <taxon>Mikania</taxon>
    </lineage>
</organism>
<dbReference type="Proteomes" id="UP000326396">
    <property type="component" value="Linkage Group LG2"/>
</dbReference>
<protein>
    <submittedName>
        <fullName evidence="2">Uncharacterized protein</fullName>
    </submittedName>
</protein>
<evidence type="ECO:0000313" key="2">
    <source>
        <dbReference type="EMBL" id="KAD4585135.1"/>
    </source>
</evidence>
<dbReference type="AlphaFoldDB" id="A0A5N6NDY8"/>
<feature type="region of interest" description="Disordered" evidence="1">
    <location>
        <begin position="1"/>
        <end position="23"/>
    </location>
</feature>
<proteinExistence type="predicted"/>
<name>A0A5N6NDY8_9ASTR</name>
<dbReference type="OrthoDB" id="2003520at2759"/>
<evidence type="ECO:0000313" key="3">
    <source>
        <dbReference type="Proteomes" id="UP000326396"/>
    </source>
</evidence>
<keyword evidence="3" id="KW-1185">Reference proteome</keyword>
<accession>A0A5N6NDY8</accession>
<reference evidence="2 3" key="1">
    <citation type="submission" date="2019-05" db="EMBL/GenBank/DDBJ databases">
        <title>Mikania micrantha, genome provides insights into the molecular mechanism of rapid growth.</title>
        <authorList>
            <person name="Liu B."/>
        </authorList>
    </citation>
    <scope>NUCLEOTIDE SEQUENCE [LARGE SCALE GENOMIC DNA]</scope>
    <source>
        <strain evidence="2">NLD-2019</strain>
        <tissue evidence="2">Leaf</tissue>
    </source>
</reference>